<dbReference type="Pfam" id="PF01943">
    <property type="entry name" value="Polysacc_synt"/>
    <property type="match status" value="1"/>
</dbReference>
<feature type="transmembrane region" description="Helical" evidence="6">
    <location>
        <begin position="374"/>
        <end position="394"/>
    </location>
</feature>
<feature type="transmembrane region" description="Helical" evidence="6">
    <location>
        <begin position="305"/>
        <end position="324"/>
    </location>
</feature>
<feature type="transmembrane region" description="Helical" evidence="6">
    <location>
        <begin position="126"/>
        <end position="147"/>
    </location>
</feature>
<evidence type="ECO:0000313" key="8">
    <source>
        <dbReference type="Proteomes" id="UP000033607"/>
    </source>
</evidence>
<dbReference type="PANTHER" id="PTHR30250">
    <property type="entry name" value="PST FAMILY PREDICTED COLANIC ACID TRANSPORTER"/>
    <property type="match status" value="1"/>
</dbReference>
<dbReference type="AlphaFoldDB" id="A0A0F5YC80"/>
<feature type="transmembrane region" description="Helical" evidence="6">
    <location>
        <begin position="24"/>
        <end position="44"/>
    </location>
</feature>
<dbReference type="RefSeq" id="WP_046280221.1">
    <property type="nucleotide sequence ID" value="NZ_LATL02000086.1"/>
</dbReference>
<feature type="transmembrane region" description="Helical" evidence="6">
    <location>
        <begin position="100"/>
        <end position="120"/>
    </location>
</feature>
<comment type="caution">
    <text evidence="7">The sequence shown here is derived from an EMBL/GenBank/DDBJ whole genome shotgun (WGS) entry which is preliminary data.</text>
</comment>
<dbReference type="Proteomes" id="UP000033607">
    <property type="component" value="Unassembled WGS sequence"/>
</dbReference>
<evidence type="ECO:0000256" key="5">
    <source>
        <dbReference type="ARBA" id="ARBA00023136"/>
    </source>
</evidence>
<keyword evidence="2" id="KW-1003">Cell membrane</keyword>
<gene>
    <name evidence="7" type="ORF">WN50_19345</name>
</gene>
<evidence type="ECO:0000256" key="2">
    <source>
        <dbReference type="ARBA" id="ARBA00022475"/>
    </source>
</evidence>
<dbReference type="InterPro" id="IPR002797">
    <property type="entry name" value="Polysacc_synth"/>
</dbReference>
<feature type="transmembrane region" description="Helical" evidence="6">
    <location>
        <begin position="159"/>
        <end position="181"/>
    </location>
</feature>
<sequence length="435" mass="47687">MNFLTQLKYKLIETFQKTLVRDTLWLLISKIFGVLIQATSFILVARSLGAENFGMFVGVSALGAIVLPFAVLGSGDILIQSVSRDRSRFSEYWGKTLATVFVSSLFITTFLVLIAKLFLLRSVPTLVLILILTADILGVTLTFHVTAKAFMAVNMIKQSALVRMMLAVSKFIAALIMAKYFSNPDIFIWSSLYFLSTLIAAFTSVLFVCKLLGKPKFPSLKFTTDLGQGLYFAISESASTINANIDKTMLVSLSTAEAAGLYAAAYRIIDVGSVPIYSILGATYAKFFQHGLSGIKGSLDFAKRLLPVIVLYGIVAAIGFWVLAPFVPDILGEEYENAVGALRWLAPVPFYLGVQYMAADALTGAGFQRSRSIVQVSAAILNVGLNIILIPIYSWQGATWATLSSETFKLILLWILVLSIYKKEMKAQSKLDINE</sequence>
<evidence type="ECO:0000313" key="7">
    <source>
        <dbReference type="EMBL" id="KKD36511.1"/>
    </source>
</evidence>
<feature type="transmembrane region" description="Helical" evidence="6">
    <location>
        <begin position="344"/>
        <end position="362"/>
    </location>
</feature>
<accession>A0A0F5YC80</accession>
<dbReference type="PANTHER" id="PTHR30250:SF11">
    <property type="entry name" value="O-ANTIGEN TRANSPORTER-RELATED"/>
    <property type="match status" value="1"/>
</dbReference>
<evidence type="ECO:0000256" key="1">
    <source>
        <dbReference type="ARBA" id="ARBA00004651"/>
    </source>
</evidence>
<name>A0A0F5YC80_9CYAN</name>
<evidence type="ECO:0000256" key="4">
    <source>
        <dbReference type="ARBA" id="ARBA00022989"/>
    </source>
</evidence>
<evidence type="ECO:0000256" key="6">
    <source>
        <dbReference type="SAM" id="Phobius"/>
    </source>
</evidence>
<protein>
    <submittedName>
        <fullName evidence="7">Uncharacterized protein</fullName>
    </submittedName>
</protein>
<dbReference type="EMBL" id="LATL02000086">
    <property type="protein sequence ID" value="KKD36511.1"/>
    <property type="molecule type" value="Genomic_DNA"/>
</dbReference>
<feature type="transmembrane region" description="Helical" evidence="6">
    <location>
        <begin position="56"/>
        <end position="79"/>
    </location>
</feature>
<feature type="transmembrane region" description="Helical" evidence="6">
    <location>
        <begin position="187"/>
        <end position="212"/>
    </location>
</feature>
<comment type="subcellular location">
    <subcellularLocation>
        <location evidence="1">Cell membrane</location>
        <topology evidence="1">Multi-pass membrane protein</topology>
    </subcellularLocation>
</comment>
<proteinExistence type="predicted"/>
<keyword evidence="5 6" id="KW-0472">Membrane</keyword>
<dbReference type="OrthoDB" id="5240734at2"/>
<dbReference type="InterPro" id="IPR050833">
    <property type="entry name" value="Poly_Biosynth_Transport"/>
</dbReference>
<evidence type="ECO:0000256" key="3">
    <source>
        <dbReference type="ARBA" id="ARBA00022692"/>
    </source>
</evidence>
<keyword evidence="3 6" id="KW-0812">Transmembrane</keyword>
<keyword evidence="4 6" id="KW-1133">Transmembrane helix</keyword>
<feature type="transmembrane region" description="Helical" evidence="6">
    <location>
        <begin position="400"/>
        <end position="421"/>
    </location>
</feature>
<dbReference type="GO" id="GO:0005886">
    <property type="term" value="C:plasma membrane"/>
    <property type="evidence" value="ECO:0007669"/>
    <property type="project" value="UniProtKB-SubCell"/>
</dbReference>
<organism evidence="7 8">
    <name type="scientific">Limnoraphis robusta CS-951</name>
    <dbReference type="NCBI Taxonomy" id="1637645"/>
    <lineage>
        <taxon>Bacteria</taxon>
        <taxon>Bacillati</taxon>
        <taxon>Cyanobacteriota</taxon>
        <taxon>Cyanophyceae</taxon>
        <taxon>Oscillatoriophycideae</taxon>
        <taxon>Oscillatoriales</taxon>
        <taxon>Sirenicapillariaceae</taxon>
        <taxon>Limnoraphis</taxon>
    </lineage>
</organism>
<reference evidence="7 8" key="1">
    <citation type="submission" date="2015-06" db="EMBL/GenBank/DDBJ databases">
        <title>Draft genome assembly of filamentous brackish cyanobacterium Limnoraphis robusta strain CS-951.</title>
        <authorList>
            <person name="Willis A."/>
            <person name="Parks M."/>
            <person name="Burford M.A."/>
        </authorList>
    </citation>
    <scope>NUCLEOTIDE SEQUENCE [LARGE SCALE GENOMIC DNA]</scope>
    <source>
        <strain evidence="7 8">CS-951</strain>
    </source>
</reference>